<gene>
    <name evidence="1" type="ORF">ROJ8625_01644</name>
</gene>
<dbReference type="AlphaFoldDB" id="A0A1X6YZS4"/>
<proteinExistence type="predicted"/>
<dbReference type="Proteomes" id="UP000193570">
    <property type="component" value="Unassembled WGS sequence"/>
</dbReference>
<dbReference type="EMBL" id="FWFK01000003">
    <property type="protein sequence ID" value="SLN36519.1"/>
    <property type="molecule type" value="Genomic_DNA"/>
</dbReference>
<evidence type="ECO:0000313" key="1">
    <source>
        <dbReference type="EMBL" id="SLN36519.1"/>
    </source>
</evidence>
<dbReference type="RefSeq" id="WP_159456742.1">
    <property type="nucleotide sequence ID" value="NZ_FWFK01000003.1"/>
</dbReference>
<organism evidence="1 2">
    <name type="scientific">Roseivivax jejudonensis</name>
    <dbReference type="NCBI Taxonomy" id="1529041"/>
    <lineage>
        <taxon>Bacteria</taxon>
        <taxon>Pseudomonadati</taxon>
        <taxon>Pseudomonadota</taxon>
        <taxon>Alphaproteobacteria</taxon>
        <taxon>Rhodobacterales</taxon>
        <taxon>Roseobacteraceae</taxon>
        <taxon>Roseivivax</taxon>
    </lineage>
</organism>
<sequence length="50" mass="6032">MQDSGDDHAMLETLRDLERYCALHGLDDQRREFERLRFLFEAMLTEAETR</sequence>
<protein>
    <submittedName>
        <fullName evidence="1">Uncharacterized protein</fullName>
    </submittedName>
</protein>
<reference evidence="1 2" key="1">
    <citation type="submission" date="2017-03" db="EMBL/GenBank/DDBJ databases">
        <authorList>
            <person name="Afonso C.L."/>
            <person name="Miller P.J."/>
            <person name="Scott M.A."/>
            <person name="Spackman E."/>
            <person name="Goraichik I."/>
            <person name="Dimitrov K.M."/>
            <person name="Suarez D.L."/>
            <person name="Swayne D.E."/>
        </authorList>
    </citation>
    <scope>NUCLEOTIDE SEQUENCE [LARGE SCALE GENOMIC DNA]</scope>
    <source>
        <strain evidence="1 2">CECT 8625</strain>
    </source>
</reference>
<keyword evidence="2" id="KW-1185">Reference proteome</keyword>
<accession>A0A1X6YZS4</accession>
<evidence type="ECO:0000313" key="2">
    <source>
        <dbReference type="Proteomes" id="UP000193570"/>
    </source>
</evidence>
<name>A0A1X6YZS4_9RHOB</name>